<keyword evidence="2" id="KW-1185">Reference proteome</keyword>
<dbReference type="Proteomes" id="UP000823775">
    <property type="component" value="Unassembled WGS sequence"/>
</dbReference>
<accession>A0ABS8WR63</accession>
<proteinExistence type="predicted"/>
<evidence type="ECO:0000313" key="1">
    <source>
        <dbReference type="EMBL" id="MCE3051963.1"/>
    </source>
</evidence>
<evidence type="ECO:0000313" key="2">
    <source>
        <dbReference type="Proteomes" id="UP000823775"/>
    </source>
</evidence>
<comment type="caution">
    <text evidence="1">The sequence shown here is derived from an EMBL/GenBank/DDBJ whole genome shotgun (WGS) entry which is preliminary data.</text>
</comment>
<protein>
    <submittedName>
        <fullName evidence="1">Uncharacterized protein</fullName>
    </submittedName>
</protein>
<organism evidence="1 2">
    <name type="scientific">Datura stramonium</name>
    <name type="common">Jimsonweed</name>
    <name type="synonym">Common thornapple</name>
    <dbReference type="NCBI Taxonomy" id="4076"/>
    <lineage>
        <taxon>Eukaryota</taxon>
        <taxon>Viridiplantae</taxon>
        <taxon>Streptophyta</taxon>
        <taxon>Embryophyta</taxon>
        <taxon>Tracheophyta</taxon>
        <taxon>Spermatophyta</taxon>
        <taxon>Magnoliopsida</taxon>
        <taxon>eudicotyledons</taxon>
        <taxon>Gunneridae</taxon>
        <taxon>Pentapetalae</taxon>
        <taxon>asterids</taxon>
        <taxon>lamiids</taxon>
        <taxon>Solanales</taxon>
        <taxon>Solanaceae</taxon>
        <taxon>Solanoideae</taxon>
        <taxon>Datureae</taxon>
        <taxon>Datura</taxon>
    </lineage>
</organism>
<reference evidence="1 2" key="1">
    <citation type="journal article" date="2021" name="BMC Genomics">
        <title>Datura genome reveals duplications of psychoactive alkaloid biosynthetic genes and high mutation rate following tissue culture.</title>
        <authorList>
            <person name="Rajewski A."/>
            <person name="Carter-House D."/>
            <person name="Stajich J."/>
            <person name="Litt A."/>
        </authorList>
    </citation>
    <scope>NUCLEOTIDE SEQUENCE [LARGE SCALE GENOMIC DNA]</scope>
    <source>
        <strain evidence="1">AR-01</strain>
    </source>
</reference>
<name>A0ABS8WR63_DATST</name>
<dbReference type="EMBL" id="JACEIK010009099">
    <property type="protein sequence ID" value="MCE3051963.1"/>
    <property type="molecule type" value="Genomic_DNA"/>
</dbReference>
<sequence>MEFPQGEVENVFAKVNYEVDYASAIVPPSVNATSFKIDSSIYTMLKVEGQFHSLVDNDPYQHLKKILEPRSPLVEIVRFGARPSRFLKRVYKGE</sequence>
<gene>
    <name evidence="1" type="ORF">HAX54_051255</name>
</gene>
<feature type="non-terminal residue" evidence="1">
    <location>
        <position position="94"/>
    </location>
</feature>